<organism evidence="1 2">
    <name type="scientific">Castilleja foliolosa</name>
    <dbReference type="NCBI Taxonomy" id="1961234"/>
    <lineage>
        <taxon>Eukaryota</taxon>
        <taxon>Viridiplantae</taxon>
        <taxon>Streptophyta</taxon>
        <taxon>Embryophyta</taxon>
        <taxon>Tracheophyta</taxon>
        <taxon>Spermatophyta</taxon>
        <taxon>Magnoliopsida</taxon>
        <taxon>eudicotyledons</taxon>
        <taxon>Gunneridae</taxon>
        <taxon>Pentapetalae</taxon>
        <taxon>asterids</taxon>
        <taxon>lamiids</taxon>
        <taxon>Lamiales</taxon>
        <taxon>Orobanchaceae</taxon>
        <taxon>Pedicularideae</taxon>
        <taxon>Castillejinae</taxon>
        <taxon>Castilleja</taxon>
    </lineage>
</organism>
<evidence type="ECO:0000313" key="2">
    <source>
        <dbReference type="Proteomes" id="UP001632038"/>
    </source>
</evidence>
<dbReference type="Proteomes" id="UP001632038">
    <property type="component" value="Unassembled WGS sequence"/>
</dbReference>
<dbReference type="AlphaFoldDB" id="A0ABD3CZE0"/>
<proteinExistence type="predicted"/>
<reference evidence="2" key="1">
    <citation type="journal article" date="2024" name="IScience">
        <title>Strigolactones Initiate the Formation of Haustorium-like Structures in Castilleja.</title>
        <authorList>
            <person name="Buerger M."/>
            <person name="Peterson D."/>
            <person name="Chory J."/>
        </authorList>
    </citation>
    <scope>NUCLEOTIDE SEQUENCE [LARGE SCALE GENOMIC DNA]</scope>
</reference>
<name>A0ABD3CZE0_9LAMI</name>
<dbReference type="EMBL" id="JAVIJP010000027">
    <property type="protein sequence ID" value="KAL3635383.1"/>
    <property type="molecule type" value="Genomic_DNA"/>
</dbReference>
<accession>A0ABD3CZE0</accession>
<protein>
    <submittedName>
        <fullName evidence="1">Uncharacterized protein</fullName>
    </submittedName>
</protein>
<sequence length="143" mass="16447">MNNEIVVWQGQVVDETPNTHEVLSQLPLPERKQNWIIRRLPRSKANVYDSYHVHLQTDRQFRSLFAAHQFIVHGHLTKPQVKREKGENHDTQKSTSCRGIVRGDKLLDRVELGYYNLTTGEIFRGGLPPPGARGIGNKTLHDF</sequence>
<keyword evidence="2" id="KW-1185">Reference proteome</keyword>
<comment type="caution">
    <text evidence="1">The sequence shown here is derived from an EMBL/GenBank/DDBJ whole genome shotgun (WGS) entry which is preliminary data.</text>
</comment>
<evidence type="ECO:0000313" key="1">
    <source>
        <dbReference type="EMBL" id="KAL3635383.1"/>
    </source>
</evidence>
<gene>
    <name evidence="1" type="ORF">CASFOL_019930</name>
</gene>